<name>A0AAD5I999_ACENE</name>
<evidence type="ECO:0000313" key="1">
    <source>
        <dbReference type="EMBL" id="KAI9156763.1"/>
    </source>
</evidence>
<evidence type="ECO:0000313" key="2">
    <source>
        <dbReference type="Proteomes" id="UP001064489"/>
    </source>
</evidence>
<comment type="caution">
    <text evidence="1">The sequence shown here is derived from an EMBL/GenBank/DDBJ whole genome shotgun (WGS) entry which is preliminary data.</text>
</comment>
<dbReference type="AlphaFoldDB" id="A0AAD5I999"/>
<gene>
    <name evidence="1" type="ORF">LWI28_011857</name>
</gene>
<dbReference type="Proteomes" id="UP001064489">
    <property type="component" value="Chromosome 12"/>
</dbReference>
<reference evidence="1" key="1">
    <citation type="journal article" date="2022" name="Plant J.">
        <title>Strategies of tolerance reflected in two North American maple genomes.</title>
        <authorList>
            <person name="McEvoy S.L."/>
            <person name="Sezen U.U."/>
            <person name="Trouern-Trend A."/>
            <person name="McMahon S.M."/>
            <person name="Schaberg P.G."/>
            <person name="Yang J."/>
            <person name="Wegrzyn J.L."/>
            <person name="Swenson N.G."/>
        </authorList>
    </citation>
    <scope>NUCLEOTIDE SEQUENCE</scope>
    <source>
        <strain evidence="1">91603</strain>
    </source>
</reference>
<keyword evidence="2" id="KW-1185">Reference proteome</keyword>
<dbReference type="InterPro" id="IPR044953">
    <property type="entry name" value="At1g04390-like"/>
</dbReference>
<reference evidence="1" key="2">
    <citation type="submission" date="2023-02" db="EMBL/GenBank/DDBJ databases">
        <authorList>
            <person name="Swenson N.G."/>
            <person name="Wegrzyn J.L."/>
            <person name="Mcevoy S.L."/>
        </authorList>
    </citation>
    <scope>NUCLEOTIDE SEQUENCE</scope>
    <source>
        <strain evidence="1">91603</strain>
        <tissue evidence="1">Leaf</tissue>
    </source>
</reference>
<dbReference type="PANTHER" id="PTHR35918">
    <property type="entry name" value="OS06G0674800 PROTEIN"/>
    <property type="match status" value="1"/>
</dbReference>
<dbReference type="PANTHER" id="PTHR35918:SF1">
    <property type="entry name" value="BTB DOMAIN-CONTAINING PROTEIN"/>
    <property type="match status" value="1"/>
</dbReference>
<organism evidence="1 2">
    <name type="scientific">Acer negundo</name>
    <name type="common">Box elder</name>
    <dbReference type="NCBI Taxonomy" id="4023"/>
    <lineage>
        <taxon>Eukaryota</taxon>
        <taxon>Viridiplantae</taxon>
        <taxon>Streptophyta</taxon>
        <taxon>Embryophyta</taxon>
        <taxon>Tracheophyta</taxon>
        <taxon>Spermatophyta</taxon>
        <taxon>Magnoliopsida</taxon>
        <taxon>eudicotyledons</taxon>
        <taxon>Gunneridae</taxon>
        <taxon>Pentapetalae</taxon>
        <taxon>rosids</taxon>
        <taxon>malvids</taxon>
        <taxon>Sapindales</taxon>
        <taxon>Sapindaceae</taxon>
        <taxon>Hippocastanoideae</taxon>
        <taxon>Acereae</taxon>
        <taxon>Acer</taxon>
    </lineage>
</organism>
<dbReference type="EMBL" id="JAJSOW010000107">
    <property type="protein sequence ID" value="KAI9156763.1"/>
    <property type="molecule type" value="Genomic_DNA"/>
</dbReference>
<sequence length="144" mass="16576">MAQEGLNANFLSCFEAIYLGYSWMAATHHEEGFNLYIHGNELHINILITCACLAFVESIRKGHQIYQNDIIHTCRNESASRAVLMMMYSPCKYIASKTRFVLAEVLKPNGKEYLKHLLHSINYTSSGDDIGFQGYSQQRFTWWV</sequence>
<proteinExistence type="predicted"/>
<accession>A0AAD5I999</accession>
<protein>
    <submittedName>
        <fullName evidence="1">Uncharacterized protein</fullName>
    </submittedName>
</protein>